<dbReference type="HAMAP" id="MF_00169">
    <property type="entry name" value="AroQ"/>
    <property type="match status" value="1"/>
</dbReference>
<sequence length="139" mass="15970">MKALIINGPNLNMLGKRNQTHYGSLTLSELNELIKKTYPSIDFEFVQSNSESVLIDLLQTNDNYDFMLMNPGAFAHYSIALRDAFEIVTKPKGICHLSDIRLREEFRHIDLFEALADVYVKGLKEQSYLQAIEMLTKKI</sequence>
<feature type="site" description="Transition state stabilizer" evidence="7 10">
    <location>
        <position position="17"/>
    </location>
</feature>
<keyword evidence="7" id="KW-0057">Aromatic amino acid biosynthesis</keyword>
<evidence type="ECO:0000256" key="1">
    <source>
        <dbReference type="ARBA" id="ARBA00001864"/>
    </source>
</evidence>
<feature type="active site" description="Proton donor" evidence="7 8">
    <location>
        <position position="96"/>
    </location>
</feature>
<dbReference type="RefSeq" id="WP_030004887.1">
    <property type="nucleotide sequence ID" value="NC_022549.1"/>
</dbReference>
<evidence type="ECO:0000313" key="11">
    <source>
        <dbReference type="EMBL" id="CCV66025.1"/>
    </source>
</evidence>
<dbReference type="InterPro" id="IPR001874">
    <property type="entry name" value="DHquinase_II"/>
</dbReference>
<evidence type="ECO:0000256" key="4">
    <source>
        <dbReference type="ARBA" id="ARBA00011193"/>
    </source>
</evidence>
<dbReference type="KEGG" id="abra:BN85310040"/>
<dbReference type="PIRSF" id="PIRSF001399">
    <property type="entry name" value="DHquinase_II"/>
    <property type="match status" value="1"/>
</dbReference>
<dbReference type="Gene3D" id="3.40.50.9100">
    <property type="entry name" value="Dehydroquinase, class II"/>
    <property type="match status" value="1"/>
</dbReference>
<feature type="binding site" evidence="7 9">
    <location>
        <position position="76"/>
    </location>
    <ligand>
        <name>substrate</name>
    </ligand>
</feature>
<dbReference type="CDD" id="cd00466">
    <property type="entry name" value="DHQase_II"/>
    <property type="match status" value="1"/>
</dbReference>
<keyword evidence="7" id="KW-0028">Amino-acid biosynthesis</keyword>
<comment type="pathway">
    <text evidence="2 7">Metabolic intermediate biosynthesis; chorismate biosynthesis; chorismate from D-erythrose 4-phosphate and phosphoenolpyruvate: step 3/7.</text>
</comment>
<organism evidence="11 12">
    <name type="scientific">Acholeplasma brassicae</name>
    <dbReference type="NCBI Taxonomy" id="61635"/>
    <lineage>
        <taxon>Bacteria</taxon>
        <taxon>Bacillati</taxon>
        <taxon>Mycoplasmatota</taxon>
        <taxon>Mollicutes</taxon>
        <taxon>Acholeplasmatales</taxon>
        <taxon>Acholeplasmataceae</taxon>
        <taxon>Acholeplasma</taxon>
    </lineage>
</organism>
<evidence type="ECO:0000256" key="2">
    <source>
        <dbReference type="ARBA" id="ARBA00004902"/>
    </source>
</evidence>
<feature type="active site" description="Proton acceptor" evidence="7 8">
    <location>
        <position position="22"/>
    </location>
</feature>
<keyword evidence="12" id="KW-1185">Reference proteome</keyword>
<comment type="catalytic activity">
    <reaction evidence="1 7">
        <text>3-dehydroquinate = 3-dehydroshikimate + H2O</text>
        <dbReference type="Rhea" id="RHEA:21096"/>
        <dbReference type="ChEBI" id="CHEBI:15377"/>
        <dbReference type="ChEBI" id="CHEBI:16630"/>
        <dbReference type="ChEBI" id="CHEBI:32364"/>
        <dbReference type="EC" id="4.2.1.10"/>
    </reaction>
</comment>
<name>U4KNY1_9MOLU</name>
<evidence type="ECO:0000256" key="10">
    <source>
        <dbReference type="PIRSR" id="PIRSR001399-3"/>
    </source>
</evidence>
<dbReference type="STRING" id="61635.BN85310040"/>
<evidence type="ECO:0000256" key="5">
    <source>
        <dbReference type="ARBA" id="ARBA00012060"/>
    </source>
</evidence>
<dbReference type="SUPFAM" id="SSF52304">
    <property type="entry name" value="Type II 3-dehydroquinate dehydratase"/>
    <property type="match status" value="1"/>
</dbReference>
<dbReference type="PANTHER" id="PTHR21272:SF3">
    <property type="entry name" value="CATABOLIC 3-DEHYDROQUINASE"/>
    <property type="match status" value="1"/>
</dbReference>
<evidence type="ECO:0000256" key="3">
    <source>
        <dbReference type="ARBA" id="ARBA00011037"/>
    </source>
</evidence>
<dbReference type="GO" id="GO:0019631">
    <property type="term" value="P:quinate catabolic process"/>
    <property type="evidence" value="ECO:0007669"/>
    <property type="project" value="TreeGrafter"/>
</dbReference>
<dbReference type="EMBL" id="FO681348">
    <property type="protein sequence ID" value="CCV66025.1"/>
    <property type="molecule type" value="Genomic_DNA"/>
</dbReference>
<feature type="binding site" evidence="7 9">
    <location>
        <position position="70"/>
    </location>
    <ligand>
        <name>substrate</name>
    </ligand>
</feature>
<dbReference type="GO" id="GO:0009073">
    <property type="term" value="P:aromatic amino acid family biosynthetic process"/>
    <property type="evidence" value="ECO:0007669"/>
    <property type="project" value="UniProtKB-KW"/>
</dbReference>
<dbReference type="PANTHER" id="PTHR21272">
    <property type="entry name" value="CATABOLIC 3-DEHYDROQUINASE"/>
    <property type="match status" value="1"/>
</dbReference>
<dbReference type="OrthoDB" id="9790793at2"/>
<feature type="binding site" evidence="7 9">
    <location>
        <position position="83"/>
    </location>
    <ligand>
        <name>substrate</name>
    </ligand>
</feature>
<evidence type="ECO:0000256" key="6">
    <source>
        <dbReference type="ARBA" id="ARBA00023239"/>
    </source>
</evidence>
<dbReference type="GO" id="GO:0009423">
    <property type="term" value="P:chorismate biosynthetic process"/>
    <property type="evidence" value="ECO:0007669"/>
    <property type="project" value="UniProtKB-UniRule"/>
</dbReference>
<protein>
    <recommendedName>
        <fullName evidence="5 7">3-dehydroquinate dehydratase</fullName>
        <shortName evidence="7">3-dehydroquinase</shortName>
        <ecNumber evidence="5 7">4.2.1.10</ecNumber>
    </recommendedName>
    <alternativeName>
        <fullName evidence="7">Type II DHQase</fullName>
    </alternativeName>
</protein>
<dbReference type="Pfam" id="PF01220">
    <property type="entry name" value="DHquinase_II"/>
    <property type="match status" value="1"/>
</dbReference>
<comment type="similarity">
    <text evidence="3 7">Belongs to the type-II 3-dehydroquinase family.</text>
</comment>
<dbReference type="GO" id="GO:0003855">
    <property type="term" value="F:3-dehydroquinate dehydratase activity"/>
    <property type="evidence" value="ECO:0007669"/>
    <property type="project" value="UniProtKB-UniRule"/>
</dbReference>
<feature type="binding site" evidence="7 9">
    <location>
        <begin position="97"/>
        <end position="98"/>
    </location>
    <ligand>
        <name>substrate</name>
    </ligand>
</feature>
<dbReference type="Proteomes" id="UP000032737">
    <property type="component" value="Chromosome"/>
</dbReference>
<keyword evidence="6 7" id="KW-0456">Lyase</keyword>
<evidence type="ECO:0000313" key="12">
    <source>
        <dbReference type="Proteomes" id="UP000032737"/>
    </source>
</evidence>
<comment type="subunit">
    <text evidence="4 7">Homododecamer.</text>
</comment>
<dbReference type="InterPro" id="IPR036441">
    <property type="entry name" value="DHquinase_II_sf"/>
</dbReference>
<reference evidence="11 12" key="1">
    <citation type="journal article" date="2013" name="J. Mol. Microbiol. Biotechnol.">
        <title>Analysis of the Complete Genomes of Acholeplasma brassicae , A. palmae and A. laidlawii and Their Comparison to the Obligate Parasites from ' Candidatus Phytoplasma'.</title>
        <authorList>
            <person name="Kube M."/>
            <person name="Siewert C."/>
            <person name="Migdoll A.M."/>
            <person name="Duduk B."/>
            <person name="Holz S."/>
            <person name="Rabus R."/>
            <person name="Seemuller E."/>
            <person name="Mitrovic J."/>
            <person name="Muller I."/>
            <person name="Buttner C."/>
            <person name="Reinhardt R."/>
        </authorList>
    </citation>
    <scope>NUCLEOTIDE SEQUENCE [LARGE SCALE GENOMIC DNA]</scope>
    <source>
        <strain evidence="12">0502</strain>
    </source>
</reference>
<dbReference type="GO" id="GO:0008652">
    <property type="term" value="P:amino acid biosynthetic process"/>
    <property type="evidence" value="ECO:0007669"/>
    <property type="project" value="UniProtKB-KW"/>
</dbReference>
<dbReference type="EC" id="4.2.1.10" evidence="5 7"/>
<evidence type="ECO:0000256" key="8">
    <source>
        <dbReference type="PIRSR" id="PIRSR001399-1"/>
    </source>
</evidence>
<proteinExistence type="inferred from homology"/>
<comment type="function">
    <text evidence="7">Catalyzes a trans-dehydration via an enolate intermediate.</text>
</comment>
<dbReference type="UniPathway" id="UPA00053">
    <property type="reaction ID" value="UER00086"/>
</dbReference>
<accession>U4KNY1</accession>
<evidence type="ECO:0000256" key="7">
    <source>
        <dbReference type="HAMAP-Rule" id="MF_00169"/>
    </source>
</evidence>
<feature type="binding site" evidence="7 9">
    <location>
        <position position="107"/>
    </location>
    <ligand>
        <name>substrate</name>
    </ligand>
</feature>
<dbReference type="AlphaFoldDB" id="U4KNY1"/>
<gene>
    <name evidence="7 11" type="primary">aroQ</name>
    <name evidence="11" type="ORF">BN85310040</name>
</gene>
<dbReference type="HOGENOM" id="CLU_090968_3_0_14"/>
<evidence type="ECO:0000256" key="9">
    <source>
        <dbReference type="PIRSR" id="PIRSR001399-2"/>
    </source>
</evidence>